<keyword evidence="1" id="KW-0812">Transmembrane</keyword>
<evidence type="ECO:0000313" key="3">
    <source>
        <dbReference type="Proteomes" id="UP001221757"/>
    </source>
</evidence>
<sequence length="575" mass="63410">MSSPAMADCLAKFKVLRAAGGQETGGMDNHGNPVSIVNATAMSYALCIQTCGTGPIFRAWSIFSQRFSTWLLPFLALVCQLPFGANNRVSSQVEYSGEIIHIQSWYQLDNIVSMLLHVGSPTLGAYSVILTLLNTYWIRRRFSHISYPNAHNAMRILNALQQAALKVNTEDALLASLVVLPENNLWWSELIVWLDMNYAHTWSFANVASIGWVVVAFSLTVIDVFKDVTNNSTPPLNSNGLAVAFAWLWLLPIVTSWLQTGPRSDRSSLHRAVAHANELAYMATEIGAPVPAGILFNQRAICIARRHNHVGADEHRTAPVYNYARIFCWTAAVEAVYSAFNEANLRAENCTPVNPNLVWLHDRDGKIKDENRRGSLKHVAFYVGGDPGDERRWVPGSVIFRILVSSAFALLLTWGTISGAILLQFFTPTIGLSCRSGSYLLYACVSTLVWVLLILSSFLSSVPWHTHSSRSRTSPLAGRAAVLLRRSGKILASMNSTWIVLTCLFQFTGIYDSCWCTSSHLYLGARAYSVLILTPADIAALWYPVIGATLLASGVVIAFITFINVLREPEIPSPT</sequence>
<dbReference type="EMBL" id="JARKIE010000307">
    <property type="protein sequence ID" value="KAJ7655543.1"/>
    <property type="molecule type" value="Genomic_DNA"/>
</dbReference>
<keyword evidence="1" id="KW-0472">Membrane</keyword>
<keyword evidence="3" id="KW-1185">Reference proteome</keyword>
<feature type="transmembrane region" description="Helical" evidence="1">
    <location>
        <begin position="541"/>
        <end position="566"/>
    </location>
</feature>
<feature type="transmembrane region" description="Helical" evidence="1">
    <location>
        <begin position="114"/>
        <end position="137"/>
    </location>
</feature>
<feature type="transmembrane region" description="Helical" evidence="1">
    <location>
        <begin position="240"/>
        <end position="258"/>
    </location>
</feature>
<protein>
    <submittedName>
        <fullName evidence="2">Uncharacterized protein</fullName>
    </submittedName>
</protein>
<keyword evidence="1" id="KW-1133">Transmembrane helix</keyword>
<gene>
    <name evidence="2" type="ORF">B0H17DRAFT_993138</name>
</gene>
<feature type="transmembrane region" description="Helical" evidence="1">
    <location>
        <begin position="490"/>
        <end position="511"/>
    </location>
</feature>
<feature type="transmembrane region" description="Helical" evidence="1">
    <location>
        <begin position="204"/>
        <end position="225"/>
    </location>
</feature>
<comment type="caution">
    <text evidence="2">The sequence shown here is derived from an EMBL/GenBank/DDBJ whole genome shotgun (WGS) entry which is preliminary data.</text>
</comment>
<name>A0AAD7G1G7_MYCRO</name>
<proteinExistence type="predicted"/>
<feature type="transmembrane region" description="Helical" evidence="1">
    <location>
        <begin position="67"/>
        <end position="85"/>
    </location>
</feature>
<feature type="transmembrane region" description="Helical" evidence="1">
    <location>
        <begin position="398"/>
        <end position="427"/>
    </location>
</feature>
<evidence type="ECO:0000313" key="2">
    <source>
        <dbReference type="EMBL" id="KAJ7655543.1"/>
    </source>
</evidence>
<reference evidence="2" key="1">
    <citation type="submission" date="2023-03" db="EMBL/GenBank/DDBJ databases">
        <title>Massive genome expansion in bonnet fungi (Mycena s.s.) driven by repeated elements and novel gene families across ecological guilds.</title>
        <authorList>
            <consortium name="Lawrence Berkeley National Laboratory"/>
            <person name="Harder C.B."/>
            <person name="Miyauchi S."/>
            <person name="Viragh M."/>
            <person name="Kuo A."/>
            <person name="Thoen E."/>
            <person name="Andreopoulos B."/>
            <person name="Lu D."/>
            <person name="Skrede I."/>
            <person name="Drula E."/>
            <person name="Henrissat B."/>
            <person name="Morin E."/>
            <person name="Kohler A."/>
            <person name="Barry K."/>
            <person name="LaButti K."/>
            <person name="Morin E."/>
            <person name="Salamov A."/>
            <person name="Lipzen A."/>
            <person name="Mereny Z."/>
            <person name="Hegedus B."/>
            <person name="Baldrian P."/>
            <person name="Stursova M."/>
            <person name="Weitz H."/>
            <person name="Taylor A."/>
            <person name="Grigoriev I.V."/>
            <person name="Nagy L.G."/>
            <person name="Martin F."/>
            <person name="Kauserud H."/>
        </authorList>
    </citation>
    <scope>NUCLEOTIDE SEQUENCE</scope>
    <source>
        <strain evidence="2">CBHHK067</strain>
    </source>
</reference>
<dbReference type="Proteomes" id="UP001221757">
    <property type="component" value="Unassembled WGS sequence"/>
</dbReference>
<accession>A0AAD7G1G7</accession>
<evidence type="ECO:0000256" key="1">
    <source>
        <dbReference type="SAM" id="Phobius"/>
    </source>
</evidence>
<feature type="transmembrane region" description="Helical" evidence="1">
    <location>
        <begin position="439"/>
        <end position="462"/>
    </location>
</feature>
<organism evidence="2 3">
    <name type="scientific">Mycena rosella</name>
    <name type="common">Pink bonnet</name>
    <name type="synonym">Agaricus rosellus</name>
    <dbReference type="NCBI Taxonomy" id="1033263"/>
    <lineage>
        <taxon>Eukaryota</taxon>
        <taxon>Fungi</taxon>
        <taxon>Dikarya</taxon>
        <taxon>Basidiomycota</taxon>
        <taxon>Agaricomycotina</taxon>
        <taxon>Agaricomycetes</taxon>
        <taxon>Agaricomycetidae</taxon>
        <taxon>Agaricales</taxon>
        <taxon>Marasmiineae</taxon>
        <taxon>Mycenaceae</taxon>
        <taxon>Mycena</taxon>
    </lineage>
</organism>
<dbReference type="AlphaFoldDB" id="A0AAD7G1G7"/>